<reference evidence="1" key="2">
    <citation type="journal article" date="2023" name="IMA Fungus">
        <title>Comparative genomic study of the Penicillium genus elucidates a diverse pangenome and 15 lateral gene transfer events.</title>
        <authorList>
            <person name="Petersen C."/>
            <person name="Sorensen T."/>
            <person name="Nielsen M.R."/>
            <person name="Sondergaard T.E."/>
            <person name="Sorensen J.L."/>
            <person name="Fitzpatrick D.A."/>
            <person name="Frisvad J.C."/>
            <person name="Nielsen K.L."/>
        </authorList>
    </citation>
    <scope>NUCLEOTIDE SEQUENCE</scope>
    <source>
        <strain evidence="1">IBT 30761</strain>
    </source>
</reference>
<dbReference type="GeneID" id="81361432"/>
<organism evidence="1 2">
    <name type="scientific">Penicillium argentinense</name>
    <dbReference type="NCBI Taxonomy" id="1131581"/>
    <lineage>
        <taxon>Eukaryota</taxon>
        <taxon>Fungi</taxon>
        <taxon>Dikarya</taxon>
        <taxon>Ascomycota</taxon>
        <taxon>Pezizomycotina</taxon>
        <taxon>Eurotiomycetes</taxon>
        <taxon>Eurotiomycetidae</taxon>
        <taxon>Eurotiales</taxon>
        <taxon>Aspergillaceae</taxon>
        <taxon>Penicillium</taxon>
    </lineage>
</organism>
<sequence length="86" mass="9753">MLLWIKLDSKRHLRFQNQTSNENVNNVLVEIETNLLPLALENDVQVTEGSLFHCNKSPGGKLHFRMAFAAALEEDLGEGVEILRVH</sequence>
<dbReference type="GO" id="GO:0008483">
    <property type="term" value="F:transaminase activity"/>
    <property type="evidence" value="ECO:0007669"/>
    <property type="project" value="UniProtKB-KW"/>
</dbReference>
<protein>
    <submittedName>
        <fullName evidence="1">L-kynurenine/alpha-aminoadipate aminotransferase</fullName>
    </submittedName>
</protein>
<accession>A0A9W9ENS3</accession>
<reference evidence="1" key="1">
    <citation type="submission" date="2022-11" db="EMBL/GenBank/DDBJ databases">
        <authorList>
            <person name="Petersen C."/>
        </authorList>
    </citation>
    <scope>NUCLEOTIDE SEQUENCE</scope>
    <source>
        <strain evidence="1">IBT 30761</strain>
    </source>
</reference>
<evidence type="ECO:0000313" key="1">
    <source>
        <dbReference type="EMBL" id="KAJ5085191.1"/>
    </source>
</evidence>
<dbReference type="Proteomes" id="UP001149074">
    <property type="component" value="Unassembled WGS sequence"/>
</dbReference>
<gene>
    <name evidence="1" type="ORF">N7532_009962</name>
</gene>
<dbReference type="OrthoDB" id="691673at2759"/>
<evidence type="ECO:0000313" key="2">
    <source>
        <dbReference type="Proteomes" id="UP001149074"/>
    </source>
</evidence>
<dbReference type="RefSeq" id="XP_056469869.1">
    <property type="nucleotide sequence ID" value="XM_056622453.1"/>
</dbReference>
<keyword evidence="2" id="KW-1185">Reference proteome</keyword>
<name>A0A9W9ENS3_9EURO</name>
<dbReference type="EMBL" id="JAPQKI010000010">
    <property type="protein sequence ID" value="KAJ5085191.1"/>
    <property type="molecule type" value="Genomic_DNA"/>
</dbReference>
<dbReference type="InterPro" id="IPR015422">
    <property type="entry name" value="PyrdxlP-dep_Trfase_small"/>
</dbReference>
<keyword evidence="1" id="KW-0808">Transferase</keyword>
<comment type="caution">
    <text evidence="1">The sequence shown here is derived from an EMBL/GenBank/DDBJ whole genome shotgun (WGS) entry which is preliminary data.</text>
</comment>
<dbReference type="Gene3D" id="3.90.1150.10">
    <property type="entry name" value="Aspartate Aminotransferase, domain 1"/>
    <property type="match status" value="1"/>
</dbReference>
<dbReference type="AlphaFoldDB" id="A0A9W9ENS3"/>
<keyword evidence="1" id="KW-0032">Aminotransferase</keyword>
<proteinExistence type="predicted"/>